<organism evidence="1 2">
    <name type="scientific">Panagrolaimus superbus</name>
    <dbReference type="NCBI Taxonomy" id="310955"/>
    <lineage>
        <taxon>Eukaryota</taxon>
        <taxon>Metazoa</taxon>
        <taxon>Ecdysozoa</taxon>
        <taxon>Nematoda</taxon>
        <taxon>Chromadorea</taxon>
        <taxon>Rhabditida</taxon>
        <taxon>Tylenchina</taxon>
        <taxon>Panagrolaimomorpha</taxon>
        <taxon>Panagrolaimoidea</taxon>
        <taxon>Panagrolaimidae</taxon>
        <taxon>Panagrolaimus</taxon>
    </lineage>
</organism>
<evidence type="ECO:0000313" key="1">
    <source>
        <dbReference type="Proteomes" id="UP000887577"/>
    </source>
</evidence>
<accession>A0A914YUM6</accession>
<dbReference type="Proteomes" id="UP000887577">
    <property type="component" value="Unplaced"/>
</dbReference>
<reference evidence="2" key="1">
    <citation type="submission" date="2022-11" db="UniProtKB">
        <authorList>
            <consortium name="WormBaseParasite"/>
        </authorList>
    </citation>
    <scope>IDENTIFICATION</scope>
</reference>
<proteinExistence type="predicted"/>
<dbReference type="WBParaSite" id="PSU_v2.g21184.t1">
    <property type="protein sequence ID" value="PSU_v2.g21184.t1"/>
    <property type="gene ID" value="PSU_v2.g21184"/>
</dbReference>
<evidence type="ECO:0000313" key="2">
    <source>
        <dbReference type="WBParaSite" id="PSU_v2.g21184.t1"/>
    </source>
</evidence>
<name>A0A914YUM6_9BILA</name>
<keyword evidence="1" id="KW-1185">Reference proteome</keyword>
<protein>
    <submittedName>
        <fullName evidence="2">Uncharacterized protein</fullName>
    </submittedName>
</protein>
<dbReference type="AlphaFoldDB" id="A0A914YUM6"/>
<sequence>MPTITKCNIITVQYSIYVALYTGTSTAFSSTGSIPIIISNQLKNPIIQQKKDSSTVAPFAEFHGEIGKSKIKSSGALTTLVRNATKNTIDTSKLSLD</sequence>